<feature type="compositionally biased region" description="Low complexity" evidence="7">
    <location>
        <begin position="1411"/>
        <end position="1425"/>
    </location>
</feature>
<evidence type="ECO:0000259" key="8">
    <source>
        <dbReference type="PROSITE" id="PS50021"/>
    </source>
</evidence>
<sequence length="1897" mass="208967">MMSPRTESSPTMQKSNSKRPNLNRTITIRERDSRELREAKQRASIKWLLSKAYSHKTPPELSEPFYKDHDDVDHLKPHIVHALANAELYCMALSILYSDPNYHNLNHWGIIQALARKGIYVAEPADCALTETVLIQTNPLKMSAHMAVTEAVMGLVLKETVNVDKVKGVIQRLEKAFGLEEQELTSERAVPTDQEEALVLWVNACCEVARKQSEEQLGGEDHSTPPKFPKVQDLSDLSDGVGLAVVISLYCPDELAWTEIALGDPPSMADSLYNIQLVQRFCQSTPSFNHCHLSIEDFVYLHASIKQNVICFMADLFNILEVKPIRPAKVPGVPKNQVIEVPDPDIHRAKSPHVIRRQASSQPEKNEPSSDSTFVVQRGRTVPTLSSVARSGSPTLEKEHLNTDTKSEERGEAEASGEDTPRGGHRNGSVFDQMRSIPVAGRPSTQESPTRGYKGIAGRRSRRNSVDENTSQLSLENLGGSQDNIHLLSRNPDKEMKTHSGRIGPDNNRYVDNREVEELEKHAREAVGEKSAALLESKVSFADLRKQKARDQFHSSGINITYMHDEKEDLPKQRRPSSSSTPLQRSNSQKENPNPGMTSWSNPGANQMGQIGGQSSHDDSSSSPDAMASQLNNVRMKLEQRRKKIEEEKKKMESIMSKQREKDLTDDISAVQSRWLSNRGNKFGDPASSVRTPDIENMDMDTYTKSLHAMNDSLHELQTDIHRLASQQTQIQHMMHQPGGRQDSSASRHPMDPQPFYIAHEAQQGPPRRTWGQPQPINFAHQGSGMGDQGHGGWQSPQRQQWGQRPMGNPGGFGYGPPSSQYNDPYGQPYQMQNPMYNGNPPYDQPYGGYGGMPPPTQSFTPGPNGYGPGPYGNTSFMSPPQSNMVNPMGVGASPSRVTPFRLHDKVGSSGAGNPHGSPMPVNNSALSRNPPYGTNAATLGSPMRGADPAVALAHGLGSSQSLSRQTSRDSVNGMPGLGHHQPMSPPLGESARRLHTSVPAPEEDDMAPQNISFIEDTSHDEGDRRSSSPVDALKRLPERLSQLNISSGSKTYRVHSSPDKDPSPSPTRNRPTISSTFKQARRSSGGENPLTSSGPSSIRSNTGQSGLTEEEAETLSQMKTERLKDGAEAAKGFVITFEDDTPKKPKPQLKQRRPSSKRNSMVFMGNELNSDGSNSSRKENVPPEDMNMGAGDDGPNSGGSTFRKYSPGHRNGGSPTRNSMDSSHWKSYENDHSTTETLRPAIPRFDIDPDVPLETMVALQGTSESESDGQGKTKALLIGDELLKNDPVAQDEMQKKKERIMMQSLRRKQQAEENRIKAEEEARARREEESQKEEEKLRKKEEEKARRDAILEQHRLKKEMEKAEEEGRYMPKPVSARPVPKLRSASTMGRRPRPKTIHVDQDADLNHALGSNRGSRGSTSNMSGLPRSESRNSINDLHDGPATPSRHHLGLSAMGTGRSNRPVSRPTSRPPSRPASRGPSRRGSTQYLNEEPSNANLPPSGMTSRTMDWAARQAAAARRRQSQAHDESPRVSRLDRNTRSVSQPRGKRDSSVSSAYGGERDFRGSRESLASGLTYNPRRGSNASIYEETDYYYGGSMRDLSGRTTGRRKSSSASHLDLGSYRAATSNSSARSGAAALGSLRSLSHFNSLKRGGGTGPFAGSTSAAHHPHQSHALAKSRSFANLCGHELSHLTSSPLADSGRGTSVTPTSVSPKEGAPTGPGPGSLPGYRRRAEFDDGASDISSASGFSAFGFRSGTRLYREPTSKSNRTIVLNAIEYVVFPGAVNRDTRERVLDVIDRCDCPHFLLLFRDQKCQFRGLYAYFPDTEEVYKIYGTGPKQVTSKMFDHFFKYNSGGKKFTKIHTKSLTVTIDAFTIHNSLWLGKKAKLPDKQSMALVV</sequence>
<feature type="compositionally biased region" description="Basic and acidic residues" evidence="7">
    <location>
        <begin position="563"/>
        <end position="572"/>
    </location>
</feature>
<feature type="region of interest" description="Disordered" evidence="7">
    <location>
        <begin position="1016"/>
        <end position="1246"/>
    </location>
</feature>
<feature type="compositionally biased region" description="Basic and acidic residues" evidence="7">
    <location>
        <begin position="646"/>
        <end position="665"/>
    </location>
</feature>
<feature type="region of interest" description="Disordered" evidence="7">
    <location>
        <begin position="555"/>
        <end position="627"/>
    </location>
</feature>
<feature type="compositionally biased region" description="Polar residues" evidence="7">
    <location>
        <begin position="1214"/>
        <end position="1223"/>
    </location>
</feature>
<feature type="compositionally biased region" description="Polar residues" evidence="7">
    <location>
        <begin position="958"/>
        <end position="971"/>
    </location>
</feature>
<comment type="domain">
    <text evidence="6">The CKK domain binds microtubules.</text>
</comment>
<feature type="compositionally biased region" description="Basic and acidic residues" evidence="7">
    <location>
        <begin position="1524"/>
        <end position="1539"/>
    </location>
</feature>
<evidence type="ECO:0000256" key="4">
    <source>
        <dbReference type="ARBA" id="ARBA00023054"/>
    </source>
</evidence>
<evidence type="ECO:0000256" key="7">
    <source>
        <dbReference type="SAM" id="MobiDB-lite"/>
    </source>
</evidence>
<feature type="compositionally biased region" description="Polar residues" evidence="7">
    <location>
        <begin position="1086"/>
        <end position="1108"/>
    </location>
</feature>
<feature type="compositionally biased region" description="Polar residues" evidence="7">
    <location>
        <begin position="467"/>
        <end position="484"/>
    </location>
</feature>
<keyword evidence="11" id="KW-1185">Reference proteome</keyword>
<gene>
    <name evidence="10" type="ORF">TCAL_10511</name>
</gene>
<comment type="similarity">
    <text evidence="6">Belongs to the CAMSAP1 family.</text>
</comment>
<feature type="domain" description="CKK" evidence="9">
    <location>
        <begin position="1756"/>
        <end position="1890"/>
    </location>
</feature>
<feature type="region of interest" description="Disordered" evidence="7">
    <location>
        <begin position="1"/>
        <end position="37"/>
    </location>
</feature>
<feature type="compositionally biased region" description="Polar residues" evidence="7">
    <location>
        <begin position="1484"/>
        <end position="1507"/>
    </location>
</feature>
<feature type="compositionally biased region" description="Polar residues" evidence="7">
    <location>
        <begin position="1692"/>
        <end position="1712"/>
    </location>
</feature>
<feature type="compositionally biased region" description="Low complexity" evidence="7">
    <location>
        <begin position="1459"/>
        <end position="1468"/>
    </location>
</feature>
<feature type="compositionally biased region" description="Polar residues" evidence="7">
    <location>
        <begin position="1"/>
        <end position="26"/>
    </location>
</feature>
<feature type="region of interest" description="Disordered" evidence="7">
    <location>
        <begin position="733"/>
        <end position="826"/>
    </location>
</feature>
<feature type="region of interest" description="Disordered" evidence="7">
    <location>
        <begin position="905"/>
        <end position="941"/>
    </location>
</feature>
<keyword evidence="2" id="KW-0963">Cytoplasm</keyword>
<dbReference type="STRING" id="6832.A0A553P2E7"/>
<feature type="region of interest" description="Disordered" evidence="7">
    <location>
        <begin position="646"/>
        <end position="666"/>
    </location>
</feature>
<dbReference type="InterPro" id="IPR031372">
    <property type="entry name" value="CAMSAP_CC1"/>
</dbReference>
<dbReference type="PANTHER" id="PTHR21595:SF0">
    <property type="entry name" value="PATRONIN"/>
    <property type="match status" value="1"/>
</dbReference>
<feature type="region of interest" description="Disordered" evidence="7">
    <location>
        <begin position="1288"/>
        <end position="1564"/>
    </location>
</feature>
<feature type="compositionally biased region" description="Basic and acidic residues" evidence="7">
    <location>
        <begin position="27"/>
        <end position="37"/>
    </location>
</feature>
<feature type="compositionally biased region" description="Polar residues" evidence="7">
    <location>
        <begin position="1042"/>
        <end position="1051"/>
    </location>
</feature>
<dbReference type="Proteomes" id="UP000318571">
    <property type="component" value="Chromosome 7"/>
</dbReference>
<dbReference type="Gene3D" id="3.10.20.360">
    <property type="entry name" value="CKK domain"/>
    <property type="match status" value="1"/>
</dbReference>
<dbReference type="EMBL" id="VCGU01000008">
    <property type="protein sequence ID" value="TRY71877.1"/>
    <property type="molecule type" value="Genomic_DNA"/>
</dbReference>
<dbReference type="SUPFAM" id="SSF47576">
    <property type="entry name" value="Calponin-homology domain, CH-domain"/>
    <property type="match status" value="1"/>
</dbReference>
<proteinExistence type="inferred from homology"/>
<dbReference type="OMA" id="KAPQPMG"/>
<dbReference type="PROSITE" id="PS50021">
    <property type="entry name" value="CH"/>
    <property type="match status" value="1"/>
</dbReference>
<evidence type="ECO:0008006" key="12">
    <source>
        <dbReference type="Google" id="ProtNLM"/>
    </source>
</evidence>
<feature type="region of interest" description="Disordered" evidence="7">
    <location>
        <begin position="331"/>
        <end position="484"/>
    </location>
</feature>
<feature type="region of interest" description="Disordered" evidence="7">
    <location>
        <begin position="1655"/>
        <end position="1675"/>
    </location>
</feature>
<feature type="compositionally biased region" description="Basic residues" evidence="7">
    <location>
        <begin position="1145"/>
        <end position="1157"/>
    </location>
</feature>
<protein>
    <recommendedName>
        <fullName evidence="12">CKK domain-containing protein</fullName>
    </recommendedName>
</protein>
<feature type="compositionally biased region" description="Gly residues" evidence="7">
    <location>
        <begin position="784"/>
        <end position="793"/>
    </location>
</feature>
<feature type="compositionally biased region" description="Basic and acidic residues" evidence="7">
    <location>
        <begin position="1120"/>
        <end position="1129"/>
    </location>
</feature>
<feature type="compositionally biased region" description="Polar residues" evidence="7">
    <location>
        <begin position="383"/>
        <end position="394"/>
    </location>
</feature>
<dbReference type="InterPro" id="IPR011033">
    <property type="entry name" value="PRC_barrel-like_sf"/>
</dbReference>
<dbReference type="GO" id="GO:0007026">
    <property type="term" value="P:negative regulation of microtubule depolymerization"/>
    <property type="evidence" value="ECO:0007669"/>
    <property type="project" value="TreeGrafter"/>
</dbReference>
<dbReference type="FunFam" id="3.10.20.360:FF:000002">
    <property type="entry name" value="Patronin, isoform M"/>
    <property type="match status" value="1"/>
</dbReference>
<dbReference type="InterPro" id="IPR036872">
    <property type="entry name" value="CH_dom_sf"/>
</dbReference>
<dbReference type="PROSITE" id="PS51508">
    <property type="entry name" value="CKK"/>
    <property type="match status" value="1"/>
</dbReference>
<dbReference type="InterPro" id="IPR001715">
    <property type="entry name" value="CH_dom"/>
</dbReference>
<evidence type="ECO:0000256" key="2">
    <source>
        <dbReference type="ARBA" id="ARBA00022490"/>
    </source>
</evidence>
<dbReference type="GO" id="GO:0036449">
    <property type="term" value="C:microtubule minus-end"/>
    <property type="evidence" value="ECO:0007669"/>
    <property type="project" value="TreeGrafter"/>
</dbReference>
<dbReference type="GO" id="GO:0051011">
    <property type="term" value="F:microtubule minus-end binding"/>
    <property type="evidence" value="ECO:0007669"/>
    <property type="project" value="TreeGrafter"/>
</dbReference>
<dbReference type="InterPro" id="IPR038209">
    <property type="entry name" value="CKK_dom_sf"/>
</dbReference>
<keyword evidence="3 6" id="KW-0493">Microtubule</keyword>
<dbReference type="GO" id="GO:0030507">
    <property type="term" value="F:spectrin binding"/>
    <property type="evidence" value="ECO:0007669"/>
    <property type="project" value="InterPro"/>
</dbReference>
<feature type="region of interest" description="Disordered" evidence="7">
    <location>
        <begin position="957"/>
        <end position="992"/>
    </location>
</feature>
<dbReference type="GO" id="GO:0005516">
    <property type="term" value="F:calmodulin binding"/>
    <property type="evidence" value="ECO:0007669"/>
    <property type="project" value="InterPro"/>
</dbReference>
<dbReference type="Pfam" id="PF17095">
    <property type="entry name" value="CAMSAP_CC1"/>
    <property type="match status" value="1"/>
</dbReference>
<name>A0A553P2E7_TIGCA</name>
<keyword evidence="4" id="KW-0175">Coiled coil</keyword>
<accession>A0A553P2E7</accession>
<dbReference type="InterPro" id="IPR032940">
    <property type="entry name" value="CAMSAP"/>
</dbReference>
<evidence type="ECO:0000256" key="3">
    <source>
        <dbReference type="ARBA" id="ARBA00022701"/>
    </source>
</evidence>
<feature type="compositionally biased region" description="Polar residues" evidence="7">
    <location>
        <begin position="1068"/>
        <end position="1079"/>
    </location>
</feature>
<evidence type="ECO:0000313" key="11">
    <source>
        <dbReference type="Proteomes" id="UP000318571"/>
    </source>
</evidence>
<organism evidence="10 11">
    <name type="scientific">Tigriopus californicus</name>
    <name type="common">Marine copepod</name>
    <dbReference type="NCBI Taxonomy" id="6832"/>
    <lineage>
        <taxon>Eukaryota</taxon>
        <taxon>Metazoa</taxon>
        <taxon>Ecdysozoa</taxon>
        <taxon>Arthropoda</taxon>
        <taxon>Crustacea</taxon>
        <taxon>Multicrustacea</taxon>
        <taxon>Hexanauplia</taxon>
        <taxon>Copepoda</taxon>
        <taxon>Harpacticoida</taxon>
        <taxon>Harpacticidae</taxon>
        <taxon>Tigriopus</taxon>
    </lineage>
</organism>
<feature type="compositionally biased region" description="Basic and acidic residues" evidence="7">
    <location>
        <begin position="1017"/>
        <end position="1039"/>
    </location>
</feature>
<dbReference type="InterPro" id="IPR022613">
    <property type="entry name" value="CH_CAMSAP_2"/>
</dbReference>
<feature type="domain" description="Calponin-homology (CH)" evidence="8">
    <location>
        <begin position="192"/>
        <end position="321"/>
    </location>
</feature>
<reference evidence="10 11" key="1">
    <citation type="journal article" date="2018" name="Nat. Ecol. Evol.">
        <title>Genomic signatures of mitonuclear coevolution across populations of Tigriopus californicus.</title>
        <authorList>
            <person name="Barreto F.S."/>
            <person name="Watson E.T."/>
            <person name="Lima T.G."/>
            <person name="Willett C.S."/>
            <person name="Edmands S."/>
            <person name="Li W."/>
            <person name="Burton R.S."/>
        </authorList>
    </citation>
    <scope>NUCLEOTIDE SEQUENCE [LARGE SCALE GENOMIC DNA]</scope>
    <source>
        <strain evidence="10 11">San Diego</strain>
    </source>
</reference>
<feature type="compositionally biased region" description="Basic and acidic residues" evidence="7">
    <location>
        <begin position="1310"/>
        <end position="1370"/>
    </location>
</feature>
<feature type="compositionally biased region" description="Polar residues" evidence="7">
    <location>
        <begin position="358"/>
        <end position="375"/>
    </location>
</feature>
<evidence type="ECO:0000256" key="5">
    <source>
        <dbReference type="ARBA" id="ARBA00023212"/>
    </source>
</evidence>
<dbReference type="GO" id="GO:0031122">
    <property type="term" value="P:cytoplasmic microtubule organization"/>
    <property type="evidence" value="ECO:0007669"/>
    <property type="project" value="TreeGrafter"/>
</dbReference>
<dbReference type="GO" id="GO:0031175">
    <property type="term" value="P:neuron projection development"/>
    <property type="evidence" value="ECO:0007669"/>
    <property type="project" value="InterPro"/>
</dbReference>
<feature type="compositionally biased region" description="Basic and acidic residues" evidence="7">
    <location>
        <begin position="1224"/>
        <end position="1235"/>
    </location>
</feature>
<comment type="caution">
    <text evidence="10">The sequence shown here is derived from an EMBL/GenBank/DDBJ whole genome shotgun (WGS) entry which is preliminary data.</text>
</comment>
<dbReference type="InterPro" id="IPR014797">
    <property type="entry name" value="CKK_CAMSAP"/>
</dbReference>
<dbReference type="Pfam" id="PF08683">
    <property type="entry name" value="CAMSAP_CKK"/>
    <property type="match status" value="1"/>
</dbReference>
<keyword evidence="5" id="KW-0206">Cytoskeleton</keyword>
<evidence type="ECO:0000313" key="10">
    <source>
        <dbReference type="EMBL" id="TRY71877.1"/>
    </source>
</evidence>
<feature type="region of interest" description="Disordered" evidence="7">
    <location>
        <begin position="1692"/>
        <end position="1732"/>
    </location>
</feature>
<dbReference type="PANTHER" id="PTHR21595">
    <property type="entry name" value="PATRONIN"/>
    <property type="match status" value="1"/>
</dbReference>
<evidence type="ECO:0000256" key="1">
    <source>
        <dbReference type="ARBA" id="ARBA00004245"/>
    </source>
</evidence>
<comment type="subcellular location">
    <subcellularLocation>
        <location evidence="1">Cytoplasm</location>
        <location evidence="1">Cytoskeleton</location>
    </subcellularLocation>
</comment>
<dbReference type="SUPFAM" id="SSF50346">
    <property type="entry name" value="PRC-barrel domain"/>
    <property type="match status" value="1"/>
</dbReference>
<evidence type="ECO:0000256" key="6">
    <source>
        <dbReference type="PROSITE-ProRule" id="PRU00841"/>
    </source>
</evidence>
<evidence type="ECO:0000259" key="9">
    <source>
        <dbReference type="PROSITE" id="PS51508"/>
    </source>
</evidence>
<dbReference type="SMART" id="SM01051">
    <property type="entry name" value="CAMSAP_CKK"/>
    <property type="match status" value="1"/>
</dbReference>
<feature type="compositionally biased region" description="Basic and acidic residues" evidence="7">
    <location>
        <begin position="396"/>
        <end position="413"/>
    </location>
</feature>
<feature type="compositionally biased region" description="Polar residues" evidence="7">
    <location>
        <begin position="576"/>
        <end position="609"/>
    </location>
</feature>
<dbReference type="Pfam" id="PF11971">
    <property type="entry name" value="CAMSAP_CH"/>
    <property type="match status" value="1"/>
</dbReference>
<dbReference type="InterPro" id="IPR058042">
    <property type="entry name" value="CAMSAP_N"/>
</dbReference>
<dbReference type="Pfam" id="PF25532">
    <property type="entry name" value="CH_CAMSAP2_N"/>
    <property type="match status" value="1"/>
</dbReference>